<dbReference type="OrthoDB" id="2665273at2759"/>
<name>A0A0D0CMS7_9AGAM</name>
<sequence>TNAHLAWSSLQQHYEQIGPIAQTLLIQKLLQVHYHRTEYFATTSFAILDDMQHVFFMGLPTKDMLMLIIMMNMMSMALPSVWDHIADCIAQSTTLHPYTSLHVRLCLDVKQQFVNAVKVNATPGVVLVITPVVNTCHTHKTCKTWHTADKCFHNSGGHTGRQDAILAEKAVKHTKGITPTAPNLKAAGTVKGSSTKPSSMRYATNGHTYFVDPDTNEAFLLSSNMPTAATQEFVSLASDITTPAFLYSLPDSKDNKYDALLADLELAYMSLNW</sequence>
<evidence type="ECO:0000313" key="1">
    <source>
        <dbReference type="EMBL" id="KIK84177.1"/>
    </source>
</evidence>
<reference evidence="2" key="2">
    <citation type="submission" date="2015-01" db="EMBL/GenBank/DDBJ databases">
        <title>Evolutionary Origins and Diversification of the Mycorrhizal Mutualists.</title>
        <authorList>
            <consortium name="DOE Joint Genome Institute"/>
            <consortium name="Mycorrhizal Genomics Consortium"/>
            <person name="Kohler A."/>
            <person name="Kuo A."/>
            <person name="Nagy L.G."/>
            <person name="Floudas D."/>
            <person name="Copeland A."/>
            <person name="Barry K.W."/>
            <person name="Cichocki N."/>
            <person name="Veneault-Fourrey C."/>
            <person name="LaButti K."/>
            <person name="Lindquist E.A."/>
            <person name="Lipzen A."/>
            <person name="Lundell T."/>
            <person name="Morin E."/>
            <person name="Murat C."/>
            <person name="Riley R."/>
            <person name="Ohm R."/>
            <person name="Sun H."/>
            <person name="Tunlid A."/>
            <person name="Henrissat B."/>
            <person name="Grigoriev I.V."/>
            <person name="Hibbett D.S."/>
            <person name="Martin F."/>
        </authorList>
    </citation>
    <scope>NUCLEOTIDE SEQUENCE [LARGE SCALE GENOMIC DNA]</scope>
    <source>
        <strain evidence="2">Ve08.2h10</strain>
    </source>
</reference>
<dbReference type="HOGENOM" id="CLU_1021399_0_0_1"/>
<dbReference type="Proteomes" id="UP000054538">
    <property type="component" value="Unassembled WGS sequence"/>
</dbReference>
<keyword evidence="2" id="KW-1185">Reference proteome</keyword>
<dbReference type="InParanoid" id="A0A0D0CMS7"/>
<gene>
    <name evidence="1" type="ORF">PAXRUDRAFT_102828</name>
</gene>
<accession>A0A0D0CMS7</accession>
<protein>
    <submittedName>
        <fullName evidence="1">Uncharacterized protein</fullName>
    </submittedName>
</protein>
<dbReference type="EMBL" id="KN825580">
    <property type="protein sequence ID" value="KIK84177.1"/>
    <property type="molecule type" value="Genomic_DNA"/>
</dbReference>
<reference evidence="1 2" key="1">
    <citation type="submission" date="2014-04" db="EMBL/GenBank/DDBJ databases">
        <authorList>
            <consortium name="DOE Joint Genome Institute"/>
            <person name="Kuo A."/>
            <person name="Kohler A."/>
            <person name="Jargeat P."/>
            <person name="Nagy L.G."/>
            <person name="Floudas D."/>
            <person name="Copeland A."/>
            <person name="Barry K.W."/>
            <person name="Cichocki N."/>
            <person name="Veneault-Fourrey C."/>
            <person name="LaButti K."/>
            <person name="Lindquist E.A."/>
            <person name="Lipzen A."/>
            <person name="Lundell T."/>
            <person name="Morin E."/>
            <person name="Murat C."/>
            <person name="Sun H."/>
            <person name="Tunlid A."/>
            <person name="Henrissat B."/>
            <person name="Grigoriev I.V."/>
            <person name="Hibbett D.S."/>
            <person name="Martin F."/>
            <person name="Nordberg H.P."/>
            <person name="Cantor M.N."/>
            <person name="Hua S.X."/>
        </authorList>
    </citation>
    <scope>NUCLEOTIDE SEQUENCE [LARGE SCALE GENOMIC DNA]</scope>
    <source>
        <strain evidence="1 2">Ve08.2h10</strain>
    </source>
</reference>
<dbReference type="STRING" id="930991.A0A0D0CMS7"/>
<proteinExistence type="predicted"/>
<dbReference type="AlphaFoldDB" id="A0A0D0CMS7"/>
<organism evidence="1 2">
    <name type="scientific">Paxillus rubicundulus Ve08.2h10</name>
    <dbReference type="NCBI Taxonomy" id="930991"/>
    <lineage>
        <taxon>Eukaryota</taxon>
        <taxon>Fungi</taxon>
        <taxon>Dikarya</taxon>
        <taxon>Basidiomycota</taxon>
        <taxon>Agaricomycotina</taxon>
        <taxon>Agaricomycetes</taxon>
        <taxon>Agaricomycetidae</taxon>
        <taxon>Boletales</taxon>
        <taxon>Paxilineae</taxon>
        <taxon>Paxillaceae</taxon>
        <taxon>Paxillus</taxon>
    </lineage>
</organism>
<feature type="non-terminal residue" evidence="1">
    <location>
        <position position="273"/>
    </location>
</feature>
<feature type="non-terminal residue" evidence="1">
    <location>
        <position position="1"/>
    </location>
</feature>
<evidence type="ECO:0000313" key="2">
    <source>
        <dbReference type="Proteomes" id="UP000054538"/>
    </source>
</evidence>